<evidence type="ECO:0000313" key="3">
    <source>
        <dbReference type="EMBL" id="KZT07418.1"/>
    </source>
</evidence>
<keyword evidence="2" id="KW-0732">Signal</keyword>
<proteinExistence type="predicted"/>
<feature type="region of interest" description="Disordered" evidence="1">
    <location>
        <begin position="32"/>
        <end position="84"/>
    </location>
</feature>
<evidence type="ECO:0008006" key="5">
    <source>
        <dbReference type="Google" id="ProtNLM"/>
    </source>
</evidence>
<reference evidence="3 4" key="1">
    <citation type="journal article" date="2016" name="Mol. Biol. Evol.">
        <title>Comparative Genomics of Early-Diverging Mushroom-Forming Fungi Provides Insights into the Origins of Lignocellulose Decay Capabilities.</title>
        <authorList>
            <person name="Nagy L.G."/>
            <person name="Riley R."/>
            <person name="Tritt A."/>
            <person name="Adam C."/>
            <person name="Daum C."/>
            <person name="Floudas D."/>
            <person name="Sun H."/>
            <person name="Yadav J.S."/>
            <person name="Pangilinan J."/>
            <person name="Larsson K.H."/>
            <person name="Matsuura K."/>
            <person name="Barry K."/>
            <person name="Labutti K."/>
            <person name="Kuo R."/>
            <person name="Ohm R.A."/>
            <person name="Bhattacharya S.S."/>
            <person name="Shirouzu T."/>
            <person name="Yoshinaga Y."/>
            <person name="Martin F.M."/>
            <person name="Grigoriev I.V."/>
            <person name="Hibbett D.S."/>
        </authorList>
    </citation>
    <scope>NUCLEOTIDE SEQUENCE [LARGE SCALE GENOMIC DNA]</scope>
    <source>
        <strain evidence="3 4">93-53</strain>
    </source>
</reference>
<evidence type="ECO:0000256" key="2">
    <source>
        <dbReference type="SAM" id="SignalP"/>
    </source>
</evidence>
<dbReference type="RefSeq" id="XP_040765158.1">
    <property type="nucleotide sequence ID" value="XM_040901199.1"/>
</dbReference>
<dbReference type="PROSITE" id="PS51257">
    <property type="entry name" value="PROKAR_LIPOPROTEIN"/>
    <property type="match status" value="1"/>
</dbReference>
<dbReference type="InParanoid" id="A0A165EN91"/>
<dbReference type="Proteomes" id="UP000076871">
    <property type="component" value="Unassembled WGS sequence"/>
</dbReference>
<evidence type="ECO:0000256" key="1">
    <source>
        <dbReference type="SAM" id="MobiDB-lite"/>
    </source>
</evidence>
<evidence type="ECO:0000313" key="4">
    <source>
        <dbReference type="Proteomes" id="UP000076871"/>
    </source>
</evidence>
<gene>
    <name evidence="3" type="ORF">LAESUDRAFT_109954</name>
</gene>
<name>A0A165EN91_9APHY</name>
<accession>A0A165EN91</accession>
<feature type="chain" id="PRO_5007857341" description="Secreted protein" evidence="2">
    <location>
        <begin position="34"/>
        <end position="133"/>
    </location>
</feature>
<dbReference type="GeneID" id="63818231"/>
<organism evidence="3 4">
    <name type="scientific">Laetiporus sulphureus 93-53</name>
    <dbReference type="NCBI Taxonomy" id="1314785"/>
    <lineage>
        <taxon>Eukaryota</taxon>
        <taxon>Fungi</taxon>
        <taxon>Dikarya</taxon>
        <taxon>Basidiomycota</taxon>
        <taxon>Agaricomycotina</taxon>
        <taxon>Agaricomycetes</taxon>
        <taxon>Polyporales</taxon>
        <taxon>Laetiporus</taxon>
    </lineage>
</organism>
<sequence>MVVRAWGIALSAMFSCLTSLFLLAPSSLTPSRARTRQTRCPRGHSQIWFPDSKSDISTASRRNRGRRSVAASSRSRPGHKDPWSSMRFVADTPMLTCRREVPLQSDISCFPLQCFRWHVLISHRGDPLREHHQ</sequence>
<feature type="signal peptide" evidence="2">
    <location>
        <begin position="1"/>
        <end position="33"/>
    </location>
</feature>
<dbReference type="AlphaFoldDB" id="A0A165EN91"/>
<dbReference type="EMBL" id="KV427619">
    <property type="protein sequence ID" value="KZT07418.1"/>
    <property type="molecule type" value="Genomic_DNA"/>
</dbReference>
<keyword evidence="4" id="KW-1185">Reference proteome</keyword>
<feature type="compositionally biased region" description="Basic residues" evidence="1">
    <location>
        <begin position="33"/>
        <end position="42"/>
    </location>
</feature>
<protein>
    <recommendedName>
        <fullName evidence="5">Secreted protein</fullName>
    </recommendedName>
</protein>